<evidence type="ECO:0000256" key="1">
    <source>
        <dbReference type="ARBA" id="ARBA00004790"/>
    </source>
</evidence>
<dbReference type="GO" id="GO:0003952">
    <property type="term" value="F:NAD+ synthase (glutamine-hydrolyzing) activity"/>
    <property type="evidence" value="ECO:0007669"/>
    <property type="project" value="InterPro"/>
</dbReference>
<dbReference type="PANTHER" id="PTHR23090">
    <property type="entry name" value="NH 3 /GLUTAMINE-DEPENDENT NAD + SYNTHETASE"/>
    <property type="match status" value="1"/>
</dbReference>
<protein>
    <recommendedName>
        <fullName evidence="7">NH(3)-dependent NAD(+) synthetase</fullName>
        <ecNumber evidence="7">6.3.1.5</ecNumber>
    </recommendedName>
</protein>
<dbReference type="Gene3D" id="3.40.50.620">
    <property type="entry name" value="HUPs"/>
    <property type="match status" value="1"/>
</dbReference>
<comment type="caution">
    <text evidence="10">The sequence shown here is derived from an EMBL/GenBank/DDBJ whole genome shotgun (WGS) entry which is preliminary data.</text>
</comment>
<comment type="pathway">
    <text evidence="1">Cofactor biosynthesis; NAD(+) biosynthesis.</text>
</comment>
<evidence type="ECO:0000256" key="6">
    <source>
        <dbReference type="RuleBase" id="RU003811"/>
    </source>
</evidence>
<keyword evidence="2 6" id="KW-0436">Ligase</keyword>
<dbReference type="NCBIfam" id="TIGR00552">
    <property type="entry name" value="nadE"/>
    <property type="match status" value="1"/>
</dbReference>
<dbReference type="GO" id="GO:0009435">
    <property type="term" value="P:NAD+ biosynthetic process"/>
    <property type="evidence" value="ECO:0007669"/>
    <property type="project" value="UniProtKB-UniPathway"/>
</dbReference>
<dbReference type="GO" id="GO:0005524">
    <property type="term" value="F:ATP binding"/>
    <property type="evidence" value="ECO:0007669"/>
    <property type="project" value="UniProtKB-KW"/>
</dbReference>
<dbReference type="GO" id="GO:0004359">
    <property type="term" value="F:glutaminase activity"/>
    <property type="evidence" value="ECO:0007669"/>
    <property type="project" value="InterPro"/>
</dbReference>
<proteinExistence type="inferred from homology"/>
<evidence type="ECO:0000256" key="7">
    <source>
        <dbReference type="RuleBase" id="RU003812"/>
    </source>
</evidence>
<comment type="similarity">
    <text evidence="6">Belongs to the NAD synthetase family.</text>
</comment>
<dbReference type="PANTHER" id="PTHR23090:SF9">
    <property type="entry name" value="GLUTAMINE-DEPENDENT NAD(+) SYNTHETASE"/>
    <property type="match status" value="1"/>
</dbReference>
<dbReference type="RefSeq" id="WP_161351469.1">
    <property type="nucleotide sequence ID" value="NZ_WTUX01000011.1"/>
</dbReference>
<comment type="catalytic activity">
    <reaction evidence="7">
        <text>deamido-NAD(+) + NH4(+) + ATP = AMP + diphosphate + NAD(+) + H(+)</text>
        <dbReference type="Rhea" id="RHEA:21188"/>
        <dbReference type="ChEBI" id="CHEBI:15378"/>
        <dbReference type="ChEBI" id="CHEBI:28938"/>
        <dbReference type="ChEBI" id="CHEBI:30616"/>
        <dbReference type="ChEBI" id="CHEBI:33019"/>
        <dbReference type="ChEBI" id="CHEBI:57540"/>
        <dbReference type="ChEBI" id="CHEBI:58437"/>
        <dbReference type="ChEBI" id="CHEBI:456215"/>
        <dbReference type="EC" id="6.3.1.5"/>
    </reaction>
</comment>
<evidence type="ECO:0000259" key="9">
    <source>
        <dbReference type="Pfam" id="PF02540"/>
    </source>
</evidence>
<organism evidence="10 11">
    <name type="scientific">Maritimibacter harenae</name>
    <dbReference type="NCBI Taxonomy" id="2606218"/>
    <lineage>
        <taxon>Bacteria</taxon>
        <taxon>Pseudomonadati</taxon>
        <taxon>Pseudomonadota</taxon>
        <taxon>Alphaproteobacteria</taxon>
        <taxon>Rhodobacterales</taxon>
        <taxon>Roseobacteraceae</taxon>
        <taxon>Maritimibacter</taxon>
    </lineage>
</organism>
<dbReference type="Pfam" id="PF02540">
    <property type="entry name" value="NAD_synthase"/>
    <property type="match status" value="2"/>
</dbReference>
<dbReference type="AlphaFoldDB" id="A0A845M4Q4"/>
<evidence type="ECO:0000256" key="4">
    <source>
        <dbReference type="ARBA" id="ARBA00022840"/>
    </source>
</evidence>
<dbReference type="InterPro" id="IPR022310">
    <property type="entry name" value="NAD/GMP_synthase"/>
</dbReference>
<dbReference type="Proteomes" id="UP000467322">
    <property type="component" value="Unassembled WGS sequence"/>
</dbReference>
<dbReference type="InterPro" id="IPR003694">
    <property type="entry name" value="NAD_synthase"/>
</dbReference>
<evidence type="ECO:0000256" key="8">
    <source>
        <dbReference type="SAM" id="MobiDB-lite"/>
    </source>
</evidence>
<keyword evidence="3 6" id="KW-0547">Nucleotide-binding</keyword>
<evidence type="ECO:0000256" key="2">
    <source>
        <dbReference type="ARBA" id="ARBA00022598"/>
    </source>
</evidence>
<feature type="domain" description="NAD/GMP synthase" evidence="9">
    <location>
        <begin position="12"/>
        <end position="96"/>
    </location>
</feature>
<evidence type="ECO:0000256" key="3">
    <source>
        <dbReference type="ARBA" id="ARBA00022741"/>
    </source>
</evidence>
<dbReference type="UniPathway" id="UPA00253">
    <property type="reaction ID" value="UER00333"/>
</dbReference>
<dbReference type="CDD" id="cd00553">
    <property type="entry name" value="NAD_synthase"/>
    <property type="match status" value="1"/>
</dbReference>
<dbReference type="InterPro" id="IPR014729">
    <property type="entry name" value="Rossmann-like_a/b/a_fold"/>
</dbReference>
<dbReference type="GO" id="GO:0008795">
    <property type="term" value="F:NAD+ synthase activity"/>
    <property type="evidence" value="ECO:0007669"/>
    <property type="project" value="UniProtKB-EC"/>
</dbReference>
<keyword evidence="11" id="KW-1185">Reference proteome</keyword>
<feature type="region of interest" description="Disordered" evidence="8">
    <location>
        <begin position="300"/>
        <end position="322"/>
    </location>
</feature>
<feature type="domain" description="NAD/GMP synthase" evidence="9">
    <location>
        <begin position="170"/>
        <end position="301"/>
    </location>
</feature>
<dbReference type="GO" id="GO:0005737">
    <property type="term" value="C:cytoplasm"/>
    <property type="evidence" value="ECO:0007669"/>
    <property type="project" value="InterPro"/>
</dbReference>
<accession>A0A845M4Q4</accession>
<dbReference type="EC" id="6.3.1.5" evidence="7"/>
<name>A0A845M4Q4_9RHOB</name>
<evidence type="ECO:0000313" key="11">
    <source>
        <dbReference type="Proteomes" id="UP000467322"/>
    </source>
</evidence>
<dbReference type="EMBL" id="WTUX01000011">
    <property type="protein sequence ID" value="MZR13378.1"/>
    <property type="molecule type" value="Genomic_DNA"/>
</dbReference>
<sequence length="322" mass="35724">MPNLMINADEAINAICRDIVRHVDRAGTEGVVLGLSGGLDSSVLAALAVRAVGPDRVTLIYLFDHDSDREIAANASLLAEHLGLDLEIRDISGEMRKRGVYKPLFIRMLRLSSVVARISAGSYRLICGETPFKTTLRVGRGEAIHPWYKKLLFGLTMHHVDFGFSQRHQFRRAILEKVARERNLSLIGAANMSEARVGWFVKDGIDDLPYQPMTALYKTQVRQLSHALGLPPSVCNQRPSPDMAKGVSDEFGIGHDYQDLDIVVDAFDRGLSDSDIAALGFARADIDDIRDLMTLSDWKRRSEHEDPPVSGRFGSDLREIAS</sequence>
<keyword evidence="5 6" id="KW-0520">NAD</keyword>
<dbReference type="SUPFAM" id="SSF52402">
    <property type="entry name" value="Adenine nucleotide alpha hydrolases-like"/>
    <property type="match status" value="1"/>
</dbReference>
<reference evidence="10 11" key="1">
    <citation type="submission" date="2019-12" db="EMBL/GenBank/DDBJ databases">
        <title>Maritimibacter sp. nov. sp. isolated from sea sand.</title>
        <authorList>
            <person name="Kim J."/>
            <person name="Jeong S.E."/>
            <person name="Jung H.S."/>
            <person name="Jeon C.O."/>
        </authorList>
    </citation>
    <scope>NUCLEOTIDE SEQUENCE [LARGE SCALE GENOMIC DNA]</scope>
    <source>
        <strain evidence="10 11">DP07</strain>
    </source>
</reference>
<evidence type="ECO:0000313" key="10">
    <source>
        <dbReference type="EMBL" id="MZR13378.1"/>
    </source>
</evidence>
<evidence type="ECO:0000256" key="5">
    <source>
        <dbReference type="ARBA" id="ARBA00023027"/>
    </source>
</evidence>
<gene>
    <name evidence="10" type="primary">nadE</name>
    <name evidence="10" type="ORF">GQE99_10150</name>
</gene>
<keyword evidence="4 6" id="KW-0067">ATP-binding</keyword>